<dbReference type="EMBL" id="JAPQKH010000003">
    <property type="protein sequence ID" value="KAJ5107724.1"/>
    <property type="molecule type" value="Genomic_DNA"/>
</dbReference>
<accession>A0A9W9FWH5</accession>
<evidence type="ECO:0000313" key="2">
    <source>
        <dbReference type="EMBL" id="KAJ5107724.1"/>
    </source>
</evidence>
<evidence type="ECO:0000256" key="1">
    <source>
        <dbReference type="SAM" id="MobiDB-lite"/>
    </source>
</evidence>
<name>A0A9W9FWH5_9EURO</name>
<evidence type="ECO:0000313" key="3">
    <source>
        <dbReference type="Proteomes" id="UP001149165"/>
    </source>
</evidence>
<sequence length="161" mass="17713">MKAGSQNTVLTSSAISAVESSSTSGKDQYDPVLHGSDSNAVDSLRRGRTSTVTSTPATTSSVCSFDIAELTALQSEEYLAHFLTFKLQYFPFIRIPLEMSSEQLRIERPFLWPCIMSISTKSTAQQNEISLNVRQIVAQEMVVKSEKSIDLLLGILGFIGW</sequence>
<dbReference type="AlphaFoldDB" id="A0A9W9FWH5"/>
<feature type="region of interest" description="Disordered" evidence="1">
    <location>
        <begin position="21"/>
        <end position="54"/>
    </location>
</feature>
<keyword evidence="3" id="KW-1185">Reference proteome</keyword>
<organism evidence="2 3">
    <name type="scientific">Penicillium angulare</name>
    <dbReference type="NCBI Taxonomy" id="116970"/>
    <lineage>
        <taxon>Eukaryota</taxon>
        <taxon>Fungi</taxon>
        <taxon>Dikarya</taxon>
        <taxon>Ascomycota</taxon>
        <taxon>Pezizomycotina</taxon>
        <taxon>Eurotiomycetes</taxon>
        <taxon>Eurotiomycetidae</taxon>
        <taxon>Eurotiales</taxon>
        <taxon>Aspergillaceae</taxon>
        <taxon>Penicillium</taxon>
    </lineage>
</organism>
<dbReference type="OrthoDB" id="10021397at2759"/>
<dbReference type="Proteomes" id="UP001149165">
    <property type="component" value="Unassembled WGS sequence"/>
</dbReference>
<reference evidence="2" key="1">
    <citation type="submission" date="2022-11" db="EMBL/GenBank/DDBJ databases">
        <authorList>
            <person name="Petersen C."/>
        </authorList>
    </citation>
    <scope>NUCLEOTIDE SEQUENCE</scope>
    <source>
        <strain evidence="2">IBT 30069</strain>
    </source>
</reference>
<reference evidence="2" key="2">
    <citation type="journal article" date="2023" name="IMA Fungus">
        <title>Comparative genomic study of the Penicillium genus elucidates a diverse pangenome and 15 lateral gene transfer events.</title>
        <authorList>
            <person name="Petersen C."/>
            <person name="Sorensen T."/>
            <person name="Nielsen M.R."/>
            <person name="Sondergaard T.E."/>
            <person name="Sorensen J.L."/>
            <person name="Fitzpatrick D.A."/>
            <person name="Frisvad J.C."/>
            <person name="Nielsen K.L."/>
        </authorList>
    </citation>
    <scope>NUCLEOTIDE SEQUENCE</scope>
    <source>
        <strain evidence="2">IBT 30069</strain>
    </source>
</reference>
<gene>
    <name evidence="2" type="ORF">N7456_004399</name>
</gene>
<comment type="caution">
    <text evidence="2">The sequence shown here is derived from an EMBL/GenBank/DDBJ whole genome shotgun (WGS) entry which is preliminary data.</text>
</comment>
<protein>
    <submittedName>
        <fullName evidence="2">Uncharacterized protein</fullName>
    </submittedName>
</protein>
<proteinExistence type="predicted"/>